<feature type="transmembrane region" description="Helical" evidence="1">
    <location>
        <begin position="136"/>
        <end position="165"/>
    </location>
</feature>
<name>A0ABU1SAJ3_9MICO</name>
<feature type="transmembrane region" description="Helical" evidence="1">
    <location>
        <begin position="43"/>
        <end position="62"/>
    </location>
</feature>
<keyword evidence="1" id="KW-0472">Membrane</keyword>
<proteinExistence type="predicted"/>
<keyword evidence="1" id="KW-0812">Transmembrane</keyword>
<dbReference type="EMBL" id="JAVDUM010000002">
    <property type="protein sequence ID" value="MDR6865943.1"/>
    <property type="molecule type" value="Genomic_DNA"/>
</dbReference>
<protein>
    <submittedName>
        <fullName evidence="2">Uncharacterized protein</fullName>
    </submittedName>
</protein>
<feature type="transmembrane region" description="Helical" evidence="1">
    <location>
        <begin position="105"/>
        <end position="124"/>
    </location>
</feature>
<sequence>MEGIAARRREPAPIGLAATALGAGIAGAFLLSAQGDAVLMGRLLLTTIGPLLSFAAAAPAFLAHRTTVAASLCTLGCGAMAIVLNGLAIDAWYQMVDERAPLAPPWVLFVLACVVAGLAALAAWPQSRFIAFALSLPAAAAVFLIIAIPFTSIGLAALALSMTLLGKPHRRARGYPLA</sequence>
<comment type="caution">
    <text evidence="2">The sequence shown here is derived from an EMBL/GenBank/DDBJ whole genome shotgun (WGS) entry which is preliminary data.</text>
</comment>
<feature type="transmembrane region" description="Helical" evidence="1">
    <location>
        <begin position="68"/>
        <end position="93"/>
    </location>
</feature>
<organism evidence="2 3">
    <name type="scientific">Microbacterium resistens</name>
    <dbReference type="NCBI Taxonomy" id="156977"/>
    <lineage>
        <taxon>Bacteria</taxon>
        <taxon>Bacillati</taxon>
        <taxon>Actinomycetota</taxon>
        <taxon>Actinomycetes</taxon>
        <taxon>Micrococcales</taxon>
        <taxon>Microbacteriaceae</taxon>
        <taxon>Microbacterium</taxon>
    </lineage>
</organism>
<evidence type="ECO:0000256" key="1">
    <source>
        <dbReference type="SAM" id="Phobius"/>
    </source>
</evidence>
<dbReference type="Proteomes" id="UP001259347">
    <property type="component" value="Unassembled WGS sequence"/>
</dbReference>
<keyword evidence="1" id="KW-1133">Transmembrane helix</keyword>
<evidence type="ECO:0000313" key="3">
    <source>
        <dbReference type="Proteomes" id="UP001259347"/>
    </source>
</evidence>
<evidence type="ECO:0000313" key="2">
    <source>
        <dbReference type="EMBL" id="MDR6865943.1"/>
    </source>
</evidence>
<feature type="transmembrane region" description="Helical" evidence="1">
    <location>
        <begin position="12"/>
        <end position="31"/>
    </location>
</feature>
<accession>A0ABU1SAJ3</accession>
<keyword evidence="3" id="KW-1185">Reference proteome</keyword>
<reference evidence="2 3" key="1">
    <citation type="submission" date="2023-07" db="EMBL/GenBank/DDBJ databases">
        <title>Sorghum-associated microbial communities from plants grown in Nebraska, USA.</title>
        <authorList>
            <person name="Schachtman D."/>
        </authorList>
    </citation>
    <scope>NUCLEOTIDE SEQUENCE [LARGE SCALE GENOMIC DNA]</scope>
    <source>
        <strain evidence="2 3">2980</strain>
    </source>
</reference>
<gene>
    <name evidence="2" type="ORF">J2Y69_000528</name>
</gene>
<dbReference type="RefSeq" id="WP_310017244.1">
    <property type="nucleotide sequence ID" value="NZ_JAVDUM010000002.1"/>
</dbReference>